<evidence type="ECO:0000313" key="1">
    <source>
        <dbReference type="EMBL" id="GBM19730.1"/>
    </source>
</evidence>
<dbReference type="EMBL" id="BGPR01000429">
    <property type="protein sequence ID" value="GBM19730.1"/>
    <property type="molecule type" value="Genomic_DNA"/>
</dbReference>
<dbReference type="Proteomes" id="UP000499080">
    <property type="component" value="Unassembled WGS sequence"/>
</dbReference>
<reference evidence="1 2" key="1">
    <citation type="journal article" date="2019" name="Sci. Rep.">
        <title>Orb-weaving spider Araneus ventricosus genome elucidates the spidroin gene catalogue.</title>
        <authorList>
            <person name="Kono N."/>
            <person name="Nakamura H."/>
            <person name="Ohtoshi R."/>
            <person name="Moran D.A.P."/>
            <person name="Shinohara A."/>
            <person name="Yoshida Y."/>
            <person name="Fujiwara M."/>
            <person name="Mori M."/>
            <person name="Tomita M."/>
            <person name="Arakawa K."/>
        </authorList>
    </citation>
    <scope>NUCLEOTIDE SEQUENCE [LARGE SCALE GENOMIC DNA]</scope>
</reference>
<name>A0A4Y2DSA9_ARAVE</name>
<comment type="caution">
    <text evidence="1">The sequence shown here is derived from an EMBL/GenBank/DDBJ whole genome shotgun (WGS) entry which is preliminary data.</text>
</comment>
<gene>
    <name evidence="1" type="ORF">AVEN_883_1</name>
</gene>
<organism evidence="1 2">
    <name type="scientific">Araneus ventricosus</name>
    <name type="common">Orbweaver spider</name>
    <name type="synonym">Epeira ventricosa</name>
    <dbReference type="NCBI Taxonomy" id="182803"/>
    <lineage>
        <taxon>Eukaryota</taxon>
        <taxon>Metazoa</taxon>
        <taxon>Ecdysozoa</taxon>
        <taxon>Arthropoda</taxon>
        <taxon>Chelicerata</taxon>
        <taxon>Arachnida</taxon>
        <taxon>Araneae</taxon>
        <taxon>Araneomorphae</taxon>
        <taxon>Entelegynae</taxon>
        <taxon>Araneoidea</taxon>
        <taxon>Araneidae</taxon>
        <taxon>Araneus</taxon>
    </lineage>
</organism>
<keyword evidence="2" id="KW-1185">Reference proteome</keyword>
<evidence type="ECO:0000313" key="2">
    <source>
        <dbReference type="Proteomes" id="UP000499080"/>
    </source>
</evidence>
<accession>A0A4Y2DSA9</accession>
<proteinExistence type="predicted"/>
<dbReference type="AlphaFoldDB" id="A0A4Y2DSA9"/>
<sequence>MFNVKLESEGFSVKQARVDADHLIVTSAIAAEEEHKMCCASRGRHRCPHHTYSISIPGKGNSPNNLFSASSFKYSYSILFYSFTLSVVVIRPPHFTD</sequence>
<protein>
    <submittedName>
        <fullName evidence="1">Uncharacterized protein</fullName>
    </submittedName>
</protein>